<protein>
    <submittedName>
        <fullName evidence="2">Uncharacterized protein</fullName>
    </submittedName>
</protein>
<feature type="compositionally biased region" description="Basic residues" evidence="1">
    <location>
        <begin position="1"/>
        <end position="16"/>
    </location>
</feature>
<evidence type="ECO:0000256" key="1">
    <source>
        <dbReference type="SAM" id="MobiDB-lite"/>
    </source>
</evidence>
<reference evidence="2 3" key="1">
    <citation type="journal article" date="2019" name="Int. J. Syst. Evol. Microbiol.">
        <title>The Global Catalogue of Microorganisms (GCM) 10K type strain sequencing project: providing services to taxonomists for standard genome sequencing and annotation.</title>
        <authorList>
            <consortium name="The Broad Institute Genomics Platform"/>
            <consortium name="The Broad Institute Genome Sequencing Center for Infectious Disease"/>
            <person name="Wu L."/>
            <person name="Ma J."/>
        </authorList>
    </citation>
    <scope>NUCLEOTIDE SEQUENCE [LARGE SCALE GENOMIC DNA]</scope>
    <source>
        <strain evidence="2 3">JCM 11269</strain>
    </source>
</reference>
<sequence>MRLRRRTSRPSRRPAPKARVPAPQETRQHDGGGTAPVFRSDDGGDGTRDGAGAKPAGPKGVTPPDRTSAERVEA</sequence>
<evidence type="ECO:0000313" key="2">
    <source>
        <dbReference type="EMBL" id="GAA1014962.1"/>
    </source>
</evidence>
<gene>
    <name evidence="2" type="ORF">GCM10009564_46060</name>
</gene>
<keyword evidence="3" id="KW-1185">Reference proteome</keyword>
<feature type="region of interest" description="Disordered" evidence="1">
    <location>
        <begin position="1"/>
        <end position="74"/>
    </location>
</feature>
<dbReference type="Proteomes" id="UP001501072">
    <property type="component" value="Unassembled WGS sequence"/>
</dbReference>
<feature type="compositionally biased region" description="Basic and acidic residues" evidence="1">
    <location>
        <begin position="39"/>
        <end position="48"/>
    </location>
</feature>
<organism evidence="2 3">
    <name type="scientific">Streptomyces thermogriseus</name>
    <dbReference type="NCBI Taxonomy" id="75292"/>
    <lineage>
        <taxon>Bacteria</taxon>
        <taxon>Bacillati</taxon>
        <taxon>Actinomycetota</taxon>
        <taxon>Actinomycetes</taxon>
        <taxon>Kitasatosporales</taxon>
        <taxon>Streptomycetaceae</taxon>
        <taxon>Streptomyces</taxon>
    </lineage>
</organism>
<name>A0ABN1T541_9ACTN</name>
<proteinExistence type="predicted"/>
<feature type="compositionally biased region" description="Low complexity" evidence="1">
    <location>
        <begin position="50"/>
        <end position="60"/>
    </location>
</feature>
<comment type="caution">
    <text evidence="2">The sequence shown here is derived from an EMBL/GenBank/DDBJ whole genome shotgun (WGS) entry which is preliminary data.</text>
</comment>
<dbReference type="EMBL" id="BAAAHU010000059">
    <property type="protein sequence ID" value="GAA1014962.1"/>
    <property type="molecule type" value="Genomic_DNA"/>
</dbReference>
<accession>A0ABN1T541</accession>
<evidence type="ECO:0000313" key="3">
    <source>
        <dbReference type="Proteomes" id="UP001501072"/>
    </source>
</evidence>